<gene>
    <name evidence="3" type="ORF">BLX24_01500</name>
</gene>
<dbReference type="Pfam" id="PF01182">
    <property type="entry name" value="Glucosamine_iso"/>
    <property type="match status" value="1"/>
</dbReference>
<evidence type="ECO:0000313" key="3">
    <source>
        <dbReference type="EMBL" id="OIN60799.1"/>
    </source>
</evidence>
<dbReference type="EMBL" id="MORL01000001">
    <property type="protein sequence ID" value="OIN60799.1"/>
    <property type="molecule type" value="Genomic_DNA"/>
</dbReference>
<keyword evidence="4" id="KW-1185">Reference proteome</keyword>
<dbReference type="SUPFAM" id="SSF100950">
    <property type="entry name" value="NagB/RpiA/CoA transferase-like"/>
    <property type="match status" value="1"/>
</dbReference>
<evidence type="ECO:0000259" key="2">
    <source>
        <dbReference type="Pfam" id="PF01182"/>
    </source>
</evidence>
<dbReference type="GO" id="GO:0004342">
    <property type="term" value="F:glucosamine-6-phosphate deaminase activity"/>
    <property type="evidence" value="ECO:0007669"/>
    <property type="project" value="InterPro"/>
</dbReference>
<dbReference type="GO" id="GO:0006046">
    <property type="term" value="P:N-acetylglucosamine catabolic process"/>
    <property type="evidence" value="ECO:0007669"/>
    <property type="project" value="TreeGrafter"/>
</dbReference>
<dbReference type="InterPro" id="IPR018321">
    <property type="entry name" value="Glucosamine6P_isomerase_CS"/>
</dbReference>
<dbReference type="CDD" id="cd01399">
    <property type="entry name" value="GlcN6P_deaminase"/>
    <property type="match status" value="1"/>
</dbReference>
<proteinExistence type="predicted"/>
<dbReference type="OrthoDB" id="9791139at2"/>
<dbReference type="GO" id="GO:0042802">
    <property type="term" value="F:identical protein binding"/>
    <property type="evidence" value="ECO:0007669"/>
    <property type="project" value="TreeGrafter"/>
</dbReference>
<dbReference type="InterPro" id="IPR004547">
    <property type="entry name" value="Glucosamine6P_isomerase"/>
</dbReference>
<evidence type="ECO:0000313" key="4">
    <source>
        <dbReference type="Proteomes" id="UP000181790"/>
    </source>
</evidence>
<sequence>MSFRRFPTYAELSQHAAEHIAALLKRKPDALICLASGATPIGTFHQLVELAQTGHANLNQCSFIGLDEWVGMGPDDEGSCSYHLYHDLFIPLAIPAERIHYFNAKADDLAAECRRIDDAIAAHGGLDLLLVGIGLNGHIALNEPGTPFTHYCHVIDLHETTITVGQKYFTKPTPLTRGITIGLQHLMDAREVILMANGHGKAPVINQAMTAPVSTDFPATIIQRHPNAHVWVDEAAGALV</sequence>
<feature type="domain" description="Glucosamine/galactosamine-6-phosphate isomerase" evidence="2">
    <location>
        <begin position="10"/>
        <end position="231"/>
    </location>
</feature>
<organism evidence="3 4">
    <name type="scientific">Arsenicibacter rosenii</name>
    <dbReference type="NCBI Taxonomy" id="1750698"/>
    <lineage>
        <taxon>Bacteria</taxon>
        <taxon>Pseudomonadati</taxon>
        <taxon>Bacteroidota</taxon>
        <taxon>Cytophagia</taxon>
        <taxon>Cytophagales</taxon>
        <taxon>Spirosomataceae</taxon>
        <taxon>Arsenicibacter</taxon>
    </lineage>
</organism>
<comment type="caution">
    <text evidence="3">The sequence shown here is derived from an EMBL/GenBank/DDBJ whole genome shotgun (WGS) entry which is preliminary data.</text>
</comment>
<dbReference type="GO" id="GO:0019262">
    <property type="term" value="P:N-acetylneuraminate catabolic process"/>
    <property type="evidence" value="ECO:0007669"/>
    <property type="project" value="TreeGrafter"/>
</dbReference>
<name>A0A1S2VPV6_9BACT</name>
<dbReference type="InterPro" id="IPR006148">
    <property type="entry name" value="Glc/Gal-6P_isomerase"/>
</dbReference>
<dbReference type="RefSeq" id="WP_071501303.1">
    <property type="nucleotide sequence ID" value="NZ_MORL01000001.1"/>
</dbReference>
<dbReference type="GO" id="GO:0006043">
    <property type="term" value="P:glucosamine catabolic process"/>
    <property type="evidence" value="ECO:0007669"/>
    <property type="project" value="TreeGrafter"/>
</dbReference>
<evidence type="ECO:0000256" key="1">
    <source>
        <dbReference type="ARBA" id="ARBA00022801"/>
    </source>
</evidence>
<protein>
    <submittedName>
        <fullName evidence="3">Glucosamine-6-phosphate deaminase</fullName>
    </submittedName>
</protein>
<dbReference type="PROSITE" id="PS01161">
    <property type="entry name" value="GLC_GALNAC_ISOMERASE"/>
    <property type="match status" value="1"/>
</dbReference>
<dbReference type="AlphaFoldDB" id="A0A1S2VPV6"/>
<dbReference type="Gene3D" id="3.40.50.1360">
    <property type="match status" value="1"/>
</dbReference>
<reference evidence="3 4" key="1">
    <citation type="submission" date="2016-10" db="EMBL/GenBank/DDBJ databases">
        <title>Arsenicibacter rosenii gen. nov., sp. nov., an efficient arsenic-methylating bacterium isolated from an arsenic-contaminated paddy soil.</title>
        <authorList>
            <person name="Huang K."/>
        </authorList>
    </citation>
    <scope>NUCLEOTIDE SEQUENCE [LARGE SCALE GENOMIC DNA]</scope>
    <source>
        <strain evidence="3 4">SM-1</strain>
    </source>
</reference>
<dbReference type="GO" id="GO:0005737">
    <property type="term" value="C:cytoplasm"/>
    <property type="evidence" value="ECO:0007669"/>
    <property type="project" value="TreeGrafter"/>
</dbReference>
<dbReference type="InterPro" id="IPR037171">
    <property type="entry name" value="NagB/RpiA_transferase-like"/>
</dbReference>
<dbReference type="Proteomes" id="UP000181790">
    <property type="component" value="Unassembled WGS sequence"/>
</dbReference>
<accession>A0A1S2VPV6</accession>
<keyword evidence="1" id="KW-0378">Hydrolase</keyword>
<dbReference type="PANTHER" id="PTHR11280">
    <property type="entry name" value="GLUCOSAMINE-6-PHOSPHATE ISOMERASE"/>
    <property type="match status" value="1"/>
</dbReference>
<dbReference type="PANTHER" id="PTHR11280:SF5">
    <property type="entry name" value="GLUCOSAMINE-6-PHOSPHATE ISOMERASE"/>
    <property type="match status" value="1"/>
</dbReference>
<dbReference type="GO" id="GO:0005975">
    <property type="term" value="P:carbohydrate metabolic process"/>
    <property type="evidence" value="ECO:0007669"/>
    <property type="project" value="InterPro"/>
</dbReference>